<sequence length="111" mass="11839">MERYQALAGFSTLHSARSSWCSLKVRLGVNTGKTAAANTEDSTNNPAPAEAITPKTRKRKLTASPSDESPVSAKKRTMKATKSTHAKKPEKAQNDQETSPKALVEGSGSPQ</sequence>
<proteinExistence type="predicted"/>
<keyword evidence="3" id="KW-1185">Reference proteome</keyword>
<dbReference type="AlphaFoldDB" id="A0AA39RAD9"/>
<comment type="caution">
    <text evidence="2">The sequence shown here is derived from an EMBL/GenBank/DDBJ whole genome shotgun (WGS) entry which is preliminary data.</text>
</comment>
<organism evidence="2 3">
    <name type="scientific">Cladonia borealis</name>
    <dbReference type="NCBI Taxonomy" id="184061"/>
    <lineage>
        <taxon>Eukaryota</taxon>
        <taxon>Fungi</taxon>
        <taxon>Dikarya</taxon>
        <taxon>Ascomycota</taxon>
        <taxon>Pezizomycotina</taxon>
        <taxon>Lecanoromycetes</taxon>
        <taxon>OSLEUM clade</taxon>
        <taxon>Lecanoromycetidae</taxon>
        <taxon>Lecanorales</taxon>
        <taxon>Lecanorineae</taxon>
        <taxon>Cladoniaceae</taxon>
        <taxon>Cladonia</taxon>
    </lineage>
</organism>
<evidence type="ECO:0000313" key="3">
    <source>
        <dbReference type="Proteomes" id="UP001166286"/>
    </source>
</evidence>
<feature type="compositionally biased region" description="Basic residues" evidence="1">
    <location>
        <begin position="73"/>
        <end position="86"/>
    </location>
</feature>
<feature type="compositionally biased region" description="Polar residues" evidence="1">
    <location>
        <begin position="35"/>
        <end position="46"/>
    </location>
</feature>
<accession>A0AA39RAD9</accession>
<reference evidence="2" key="1">
    <citation type="submission" date="2023-03" db="EMBL/GenBank/DDBJ databases">
        <title>Complete genome of Cladonia borealis.</title>
        <authorList>
            <person name="Park H."/>
        </authorList>
    </citation>
    <scope>NUCLEOTIDE SEQUENCE</scope>
    <source>
        <strain evidence="2">ANT050790</strain>
    </source>
</reference>
<dbReference type="Proteomes" id="UP001166286">
    <property type="component" value="Unassembled WGS sequence"/>
</dbReference>
<name>A0AA39RAD9_9LECA</name>
<gene>
    <name evidence="2" type="ORF">JMJ35_001149</name>
</gene>
<evidence type="ECO:0000256" key="1">
    <source>
        <dbReference type="SAM" id="MobiDB-lite"/>
    </source>
</evidence>
<evidence type="ECO:0000313" key="2">
    <source>
        <dbReference type="EMBL" id="KAK0516546.1"/>
    </source>
</evidence>
<feature type="region of interest" description="Disordered" evidence="1">
    <location>
        <begin position="35"/>
        <end position="111"/>
    </location>
</feature>
<dbReference type="EMBL" id="JAFEKC020000002">
    <property type="protein sequence ID" value="KAK0516546.1"/>
    <property type="molecule type" value="Genomic_DNA"/>
</dbReference>
<protein>
    <submittedName>
        <fullName evidence="2">Uncharacterized protein</fullName>
    </submittedName>
</protein>